<gene>
    <name evidence="3" type="ORF">S01H1_12561</name>
</gene>
<evidence type="ECO:0000256" key="2">
    <source>
        <dbReference type="ARBA" id="ARBA00023065"/>
    </source>
</evidence>
<dbReference type="SUPFAM" id="SSF103486">
    <property type="entry name" value="V-type ATP synthase subunit C"/>
    <property type="match status" value="1"/>
</dbReference>
<keyword evidence="2" id="KW-0406">Ion transport</keyword>
<dbReference type="EMBL" id="BARS01006453">
    <property type="protein sequence ID" value="GAF68935.1"/>
    <property type="molecule type" value="Genomic_DNA"/>
</dbReference>
<keyword evidence="1" id="KW-0813">Transport</keyword>
<dbReference type="GO" id="GO:0046961">
    <property type="term" value="F:proton-transporting ATPase activity, rotational mechanism"/>
    <property type="evidence" value="ECO:0007669"/>
    <property type="project" value="InterPro"/>
</dbReference>
<proteinExistence type="predicted"/>
<accession>X0SYP9</accession>
<comment type="caution">
    <text evidence="3">The sequence shown here is derived from an EMBL/GenBank/DDBJ whole genome shotgun (WGS) entry which is preliminary data.</text>
</comment>
<dbReference type="InterPro" id="IPR044911">
    <property type="entry name" value="V-type_ATPase_csu/dsu_dom_3"/>
</dbReference>
<dbReference type="Pfam" id="PF01992">
    <property type="entry name" value="vATP-synt_AC39"/>
    <property type="match status" value="1"/>
</dbReference>
<organism evidence="3">
    <name type="scientific">marine sediment metagenome</name>
    <dbReference type="NCBI Taxonomy" id="412755"/>
    <lineage>
        <taxon>unclassified sequences</taxon>
        <taxon>metagenomes</taxon>
        <taxon>ecological metagenomes</taxon>
    </lineage>
</organism>
<dbReference type="InterPro" id="IPR002843">
    <property type="entry name" value="ATPase_V0-cplx_csu/dsu"/>
</dbReference>
<sequence>MNGFAEHPVFEFSTYPSVGIEDWRYAFAAAQIRSMQAQMLSNTLLSNMANAEDFDAAIDCFSSTEYAQLATSKDMEGIEEALLEKRSYTRKTVCDLFVDEIIGELFKARTDLANMRLAIRRT</sequence>
<dbReference type="Gene3D" id="1.10.132.50">
    <property type="entry name" value="ATP synthase (C/AC39) subunit, domain 3"/>
    <property type="match status" value="1"/>
</dbReference>
<protein>
    <submittedName>
        <fullName evidence="3">Uncharacterized protein</fullName>
    </submittedName>
</protein>
<evidence type="ECO:0000313" key="3">
    <source>
        <dbReference type="EMBL" id="GAF68935.1"/>
    </source>
</evidence>
<reference evidence="3" key="1">
    <citation type="journal article" date="2014" name="Front. Microbiol.">
        <title>High frequency of phylogenetically diverse reductive dehalogenase-homologous genes in deep subseafloor sedimentary metagenomes.</title>
        <authorList>
            <person name="Kawai M."/>
            <person name="Futagami T."/>
            <person name="Toyoda A."/>
            <person name="Takaki Y."/>
            <person name="Nishi S."/>
            <person name="Hori S."/>
            <person name="Arai W."/>
            <person name="Tsubouchi T."/>
            <person name="Morono Y."/>
            <person name="Uchiyama I."/>
            <person name="Ito T."/>
            <person name="Fujiyama A."/>
            <person name="Inagaki F."/>
            <person name="Takami H."/>
        </authorList>
    </citation>
    <scope>NUCLEOTIDE SEQUENCE</scope>
    <source>
        <strain evidence="3">Expedition CK06-06</strain>
    </source>
</reference>
<name>X0SYP9_9ZZZZ</name>
<dbReference type="AlphaFoldDB" id="X0SYP9"/>
<evidence type="ECO:0000256" key="1">
    <source>
        <dbReference type="ARBA" id="ARBA00022448"/>
    </source>
</evidence>
<dbReference type="InterPro" id="IPR036079">
    <property type="entry name" value="ATPase_csu/dsu_sf"/>
</dbReference>
<feature type="non-terminal residue" evidence="3">
    <location>
        <position position="122"/>
    </location>
</feature>